<dbReference type="GO" id="GO:0005615">
    <property type="term" value="C:extracellular space"/>
    <property type="evidence" value="ECO:0007669"/>
    <property type="project" value="TreeGrafter"/>
</dbReference>
<comment type="caution">
    <text evidence="11">The sequence shown here is derived from an EMBL/GenBank/DDBJ whole genome shotgun (WGS) entry which is preliminary data.</text>
</comment>
<evidence type="ECO:0000259" key="10">
    <source>
        <dbReference type="PROSITE" id="PS52035"/>
    </source>
</evidence>
<feature type="active site" description="Proton donor/acceptor" evidence="7">
    <location>
        <position position="373"/>
    </location>
</feature>
<keyword evidence="6" id="KW-0482">Metalloprotease</keyword>
<evidence type="ECO:0000256" key="9">
    <source>
        <dbReference type="SAM" id="SignalP"/>
    </source>
</evidence>
<feature type="chain" id="PRO_5034247893" evidence="9">
    <location>
        <begin position="28"/>
        <end position="1074"/>
    </location>
</feature>
<dbReference type="PROSITE" id="PS52035">
    <property type="entry name" value="PEPTIDASE_M14"/>
    <property type="match status" value="1"/>
</dbReference>
<evidence type="ECO:0000313" key="12">
    <source>
        <dbReference type="Proteomes" id="UP000620591"/>
    </source>
</evidence>
<dbReference type="Gene3D" id="2.60.40.10">
    <property type="entry name" value="Immunoglobulins"/>
    <property type="match status" value="2"/>
</dbReference>
<dbReference type="Pfam" id="PF00246">
    <property type="entry name" value="Peptidase_M14"/>
    <property type="match status" value="1"/>
</dbReference>
<dbReference type="GO" id="GO:0005975">
    <property type="term" value="P:carbohydrate metabolic process"/>
    <property type="evidence" value="ECO:0007669"/>
    <property type="project" value="UniProtKB-ARBA"/>
</dbReference>
<dbReference type="SUPFAM" id="SSF53187">
    <property type="entry name" value="Zn-dependent exopeptidases"/>
    <property type="match status" value="1"/>
</dbReference>
<dbReference type="EMBL" id="JACTVM010000002">
    <property type="protein sequence ID" value="MBC9226036.1"/>
    <property type="molecule type" value="Genomic_DNA"/>
</dbReference>
<dbReference type="SMART" id="SM00631">
    <property type="entry name" value="Zn_pept"/>
    <property type="match status" value="1"/>
</dbReference>
<evidence type="ECO:0000256" key="1">
    <source>
        <dbReference type="ARBA" id="ARBA00001947"/>
    </source>
</evidence>
<evidence type="ECO:0000256" key="8">
    <source>
        <dbReference type="SAM" id="MobiDB-lite"/>
    </source>
</evidence>
<evidence type="ECO:0000256" key="5">
    <source>
        <dbReference type="ARBA" id="ARBA00022833"/>
    </source>
</evidence>
<dbReference type="GO" id="GO:0008270">
    <property type="term" value="F:zinc ion binding"/>
    <property type="evidence" value="ECO:0007669"/>
    <property type="project" value="InterPro"/>
</dbReference>
<dbReference type="InterPro" id="IPR000834">
    <property type="entry name" value="Peptidase_M14"/>
</dbReference>
<accession>A0A8I0ET99</accession>
<name>A0A8I0ET99_9ACTN</name>
<comment type="similarity">
    <text evidence="2 7">Belongs to the peptidase M14 family.</text>
</comment>
<feature type="region of interest" description="Disordered" evidence="8">
    <location>
        <begin position="27"/>
        <end position="49"/>
    </location>
</feature>
<feature type="signal peptide" evidence="9">
    <location>
        <begin position="1"/>
        <end position="27"/>
    </location>
</feature>
<organism evidence="11 12">
    <name type="scientific">Aeromicrobium senzhongii</name>
    <dbReference type="NCBI Taxonomy" id="2663859"/>
    <lineage>
        <taxon>Bacteria</taxon>
        <taxon>Bacillati</taxon>
        <taxon>Actinomycetota</taxon>
        <taxon>Actinomycetes</taxon>
        <taxon>Propionibacteriales</taxon>
        <taxon>Nocardioidaceae</taxon>
        <taxon>Aeromicrobium</taxon>
    </lineage>
</organism>
<dbReference type="Proteomes" id="UP000620591">
    <property type="component" value="Unassembled WGS sequence"/>
</dbReference>
<dbReference type="AlphaFoldDB" id="A0A8I0ET99"/>
<protein>
    <submittedName>
        <fullName evidence="11">Ig-like domain repeat protein</fullName>
    </submittedName>
</protein>
<comment type="cofactor">
    <cofactor evidence="1">
        <name>Zn(2+)</name>
        <dbReference type="ChEBI" id="CHEBI:29105"/>
    </cofactor>
</comment>
<dbReference type="InterPro" id="IPR013783">
    <property type="entry name" value="Ig-like_fold"/>
</dbReference>
<keyword evidence="9" id="KW-0732">Signal</keyword>
<keyword evidence="4" id="KW-0378">Hydrolase</keyword>
<dbReference type="PANTHER" id="PTHR11705">
    <property type="entry name" value="PROTEASE FAMILY M14 CARBOXYPEPTIDASE A,B"/>
    <property type="match status" value="1"/>
</dbReference>
<evidence type="ECO:0000256" key="2">
    <source>
        <dbReference type="ARBA" id="ARBA00005988"/>
    </source>
</evidence>
<dbReference type="RefSeq" id="WP_187769078.1">
    <property type="nucleotide sequence ID" value="NZ_JACTVM010000002.1"/>
</dbReference>
<keyword evidence="5" id="KW-0862">Zinc</keyword>
<evidence type="ECO:0000256" key="7">
    <source>
        <dbReference type="PROSITE-ProRule" id="PRU01379"/>
    </source>
</evidence>
<dbReference type="InterPro" id="IPR032109">
    <property type="entry name" value="Big_3_5"/>
</dbReference>
<reference evidence="11" key="1">
    <citation type="submission" date="2020-09" db="EMBL/GenBank/DDBJ databases">
        <title>Novel species in genus Aeromicrobium.</title>
        <authorList>
            <person name="Zhang G."/>
        </authorList>
    </citation>
    <scope>NUCLEOTIDE SEQUENCE</scope>
    <source>
        <strain evidence="11">Zg-636</strain>
    </source>
</reference>
<evidence type="ECO:0000256" key="3">
    <source>
        <dbReference type="ARBA" id="ARBA00022670"/>
    </source>
</evidence>
<dbReference type="GO" id="GO:0004181">
    <property type="term" value="F:metallocarboxypeptidase activity"/>
    <property type="evidence" value="ECO:0007669"/>
    <property type="project" value="InterPro"/>
</dbReference>
<dbReference type="PANTHER" id="PTHR11705:SF143">
    <property type="entry name" value="SLL0236 PROTEIN"/>
    <property type="match status" value="1"/>
</dbReference>
<dbReference type="Gene3D" id="3.40.630.10">
    <property type="entry name" value="Zn peptidases"/>
    <property type="match status" value="1"/>
</dbReference>
<keyword evidence="3" id="KW-0645">Protease</keyword>
<proteinExistence type="inferred from homology"/>
<evidence type="ECO:0000256" key="4">
    <source>
        <dbReference type="ARBA" id="ARBA00022801"/>
    </source>
</evidence>
<dbReference type="GO" id="GO:0006508">
    <property type="term" value="P:proteolysis"/>
    <property type="evidence" value="ECO:0007669"/>
    <property type="project" value="UniProtKB-KW"/>
</dbReference>
<gene>
    <name evidence="11" type="ORF">IBG24_06900</name>
</gene>
<evidence type="ECO:0000313" key="11">
    <source>
        <dbReference type="EMBL" id="MBC9226036.1"/>
    </source>
</evidence>
<sequence length="1074" mass="113053">MRTPRLFAAVAGASLLVTALGAVPATAEDPAPPGPGVKSAPEARTPGSLTARAARAAAAEEEPDGALAMPRSYPVQPKLYVYPQPDHDAADLADLTGYDDIAPRLQAAMRTSDRVSTQIVGESTEGRQLYLVTVTAPEEQDETSQQTAWRKKIRTAPEAAAADAALKKGYKTPVWVTANIHGNEWEGTDAALDYIEQLASAPWNDVKGLLRGHRLYFTVVLNPDGRTLGQRPTALNLDENRDMITNTTPESTSFVRTAHAVQALYAADFHGYTGVLQVEPCGPPHGDDYEYDLFIPHGYAAALQIEKDVVDARIPGNTYYNVVTGDVVDENTGPDTAHIAIPYRDTPTGWDDYPPIFTAQYAAFTGAVTSTVELPISRPNSSSQSPANAVVNRAVALRTMQSLVDYVADHDAAMLADQVEFFRRANAGQERVALTEANIAAVPGPDQWKPLWDASDDQVPVQYPRAFVIPMGADQRSVSDARFLVSRLLLHDIAVRRLNAAATWDGTRYPAGSYVVDMHQPKRNLAHSLLATGSDISNHPGILAMYDVSAWSWGRLWGADVAAVGTTGVGSLPASTNVVSAEKDGSVPRDASHLTFELAGVDDFRALNLLIGEYGVSASLLADGSAILAAGEKTRLAVEAAAAEFDVDFTRATAAELAELSDAATKGLKEPRIAYAGNQDDLLSLTHLGFYDLRRVDAAALTSDPDALDGVDVLWLGAGLNFTGAQAAGRAAVQEFVDGGGDIVGRSANAFNTAKAFGAIDGTAVTGNGAGNGIVAVDTAADGVLAPYAQSHAFVYPAAWFTDLPASVKAEQTYATGNPLVAGHWRDTTGTDGPASAAGRAAAVSASTPEGTNAFIFGTAPFFRTHTKGGQSQAARAIFWAAPEGRRVPAPISTTTTLKVPGSVTYPRSINARVTVRAARGTPEGRIEIREGSRVLATRDLGPSGSVTVRVARLRPGSHALRAVFVPTEGTAFLNSTSAASTVKVAKAASRTTVKAKALGQGKVRVAVTVKSGAGTPTGTVRVKVGSKTRLVKLRNGRATVTIKVAKGKRSVTARYAGSSLLKPSAKGVTVRVR</sequence>
<dbReference type="Pfam" id="PF16640">
    <property type="entry name" value="Big_3_5"/>
    <property type="match status" value="2"/>
</dbReference>
<evidence type="ECO:0000256" key="6">
    <source>
        <dbReference type="ARBA" id="ARBA00023049"/>
    </source>
</evidence>
<feature type="domain" description="Peptidase M14" evidence="10">
    <location>
        <begin position="94"/>
        <end position="403"/>
    </location>
</feature>